<dbReference type="EMBL" id="CP027541">
    <property type="protein sequence ID" value="AWT51722.1"/>
    <property type="molecule type" value="Genomic_DNA"/>
</dbReference>
<dbReference type="InterPro" id="IPR000515">
    <property type="entry name" value="MetI-like"/>
</dbReference>
<keyword evidence="5 8" id="KW-0812">Transmembrane</keyword>
<feature type="transmembrane region" description="Helical" evidence="8">
    <location>
        <begin position="152"/>
        <end position="171"/>
    </location>
</feature>
<dbReference type="InterPro" id="IPR035906">
    <property type="entry name" value="MetI-like_sf"/>
</dbReference>
<dbReference type="SUPFAM" id="SSF161098">
    <property type="entry name" value="MetI-like"/>
    <property type="match status" value="1"/>
</dbReference>
<dbReference type="GO" id="GO:0055085">
    <property type="term" value="P:transmembrane transport"/>
    <property type="evidence" value="ECO:0007669"/>
    <property type="project" value="InterPro"/>
</dbReference>
<keyword evidence="3 8" id="KW-0813">Transport</keyword>
<evidence type="ECO:0000259" key="9">
    <source>
        <dbReference type="PROSITE" id="PS50928"/>
    </source>
</evidence>
<comment type="subcellular location">
    <subcellularLocation>
        <location evidence="1 8">Cell membrane</location>
        <topology evidence="1 8">Multi-pass membrane protein</topology>
    </subcellularLocation>
</comment>
<dbReference type="PANTHER" id="PTHR43848">
    <property type="entry name" value="PUTRESCINE TRANSPORT SYSTEM PERMEASE PROTEIN POTI"/>
    <property type="match status" value="1"/>
</dbReference>
<evidence type="ECO:0000256" key="2">
    <source>
        <dbReference type="ARBA" id="ARBA00007069"/>
    </source>
</evidence>
<feature type="transmembrane region" description="Helical" evidence="8">
    <location>
        <begin position="119"/>
        <end position="146"/>
    </location>
</feature>
<keyword evidence="6 8" id="KW-1133">Transmembrane helix</keyword>
<accession>A0A2U9PJ10</accession>
<evidence type="ECO:0000313" key="10">
    <source>
        <dbReference type="EMBL" id="AWT51722.1"/>
    </source>
</evidence>
<organism evidence="10 11">
    <name type="scientific">Mycolicibacterium smegmatis (strain MKD8)</name>
    <name type="common">Mycobacterium smegmatis</name>
    <dbReference type="NCBI Taxonomy" id="1214915"/>
    <lineage>
        <taxon>Bacteria</taxon>
        <taxon>Bacillati</taxon>
        <taxon>Actinomycetota</taxon>
        <taxon>Actinomycetes</taxon>
        <taxon>Mycobacteriales</taxon>
        <taxon>Mycobacteriaceae</taxon>
        <taxon>Mycolicibacterium</taxon>
    </lineage>
</organism>
<evidence type="ECO:0000256" key="8">
    <source>
        <dbReference type="RuleBase" id="RU363032"/>
    </source>
</evidence>
<evidence type="ECO:0000256" key="5">
    <source>
        <dbReference type="ARBA" id="ARBA00022692"/>
    </source>
</evidence>
<evidence type="ECO:0000256" key="6">
    <source>
        <dbReference type="ARBA" id="ARBA00022989"/>
    </source>
</evidence>
<reference evidence="10 11" key="1">
    <citation type="journal article" date="2013" name="Genome Announc.">
        <title>Draft genome sequence of MKD8, a conjugal recipient Mycobacterium smegmatis strain.</title>
        <authorList>
            <person name="Gray T.A."/>
            <person name="Palumbo M.J."/>
            <person name="Derbyshire K.M."/>
        </authorList>
    </citation>
    <scope>NUCLEOTIDE SEQUENCE [LARGE SCALE GENOMIC DNA]</scope>
    <source>
        <strain evidence="10 11">MKD8</strain>
    </source>
</reference>
<keyword evidence="4" id="KW-1003">Cell membrane</keyword>
<dbReference type="InterPro" id="IPR051789">
    <property type="entry name" value="Bact_Polyamine_Transport"/>
</dbReference>
<proteinExistence type="inferred from homology"/>
<name>A0A2U9PJ10_MYCSE</name>
<feature type="transmembrane region" description="Helical" evidence="8">
    <location>
        <begin position="23"/>
        <end position="47"/>
    </location>
</feature>
<evidence type="ECO:0000256" key="1">
    <source>
        <dbReference type="ARBA" id="ARBA00004651"/>
    </source>
</evidence>
<dbReference type="CDD" id="cd06261">
    <property type="entry name" value="TM_PBP2"/>
    <property type="match status" value="1"/>
</dbReference>
<dbReference type="AlphaFoldDB" id="A0A2U9PJ10"/>
<feature type="domain" description="ABC transmembrane type-1" evidence="9">
    <location>
        <begin position="82"/>
        <end position="276"/>
    </location>
</feature>
<feature type="transmembrane region" description="Helical" evidence="8">
    <location>
        <begin position="88"/>
        <end position="107"/>
    </location>
</feature>
<keyword evidence="7 8" id="KW-0472">Membrane</keyword>
<gene>
    <name evidence="10" type="ORF">D806_007310</name>
</gene>
<feature type="transmembrane region" description="Helical" evidence="8">
    <location>
        <begin position="254"/>
        <end position="277"/>
    </location>
</feature>
<dbReference type="PROSITE" id="PS50928">
    <property type="entry name" value="ABC_TM1"/>
    <property type="match status" value="1"/>
</dbReference>
<evidence type="ECO:0000256" key="3">
    <source>
        <dbReference type="ARBA" id="ARBA00022448"/>
    </source>
</evidence>
<reference evidence="11" key="2">
    <citation type="submission" date="2018-03" db="EMBL/GenBank/DDBJ databases">
        <authorList>
            <person name="Derbyshire K."/>
            <person name="Gray T.A."/>
            <person name="Champion M."/>
        </authorList>
    </citation>
    <scope>NUCLEOTIDE SEQUENCE [LARGE SCALE GENOMIC DNA]</scope>
    <source>
        <strain evidence="11">MKD8</strain>
    </source>
</reference>
<dbReference type="RefSeq" id="WP_003892078.1">
    <property type="nucleotide sequence ID" value="NZ_CP027541.1"/>
</dbReference>
<evidence type="ECO:0000256" key="4">
    <source>
        <dbReference type="ARBA" id="ARBA00022475"/>
    </source>
</evidence>
<dbReference type="Proteomes" id="UP000011200">
    <property type="component" value="Chromosome"/>
</dbReference>
<dbReference type="Gene3D" id="1.10.3720.10">
    <property type="entry name" value="MetI-like"/>
    <property type="match status" value="1"/>
</dbReference>
<evidence type="ECO:0000256" key="7">
    <source>
        <dbReference type="ARBA" id="ARBA00023136"/>
    </source>
</evidence>
<dbReference type="GO" id="GO:0005886">
    <property type="term" value="C:plasma membrane"/>
    <property type="evidence" value="ECO:0007669"/>
    <property type="project" value="UniProtKB-SubCell"/>
</dbReference>
<sequence length="301" mass="32774">MNTARTLRSPVAWWRDPWRPPRILVGVTVIYLVWSLLPVLIAVMFSFNEGRSRTRWEGFSFRWYWGDPVKSVWHDAALHTALLQTLKLGVVTTLITVPLGVLFAIGIDRWRGRLPSGANMLMLVSFVVPEVLLAVALLFVVTSLALPIGLGTSAQVIGLVTFQIAYPAVLVRARLATIGRQYEEAAMDLGAAPLDALRRVTLPMLMPAIFASTVLVFADVIDDFVLVRYLSSDAATEPVAVKIYNTARAAPTPALNALATLLLLAALVAIVVGFLVYRRMTRGDAMADRGITGFAGETTAG</sequence>
<feature type="transmembrane region" description="Helical" evidence="8">
    <location>
        <begin position="202"/>
        <end position="221"/>
    </location>
</feature>
<evidence type="ECO:0000313" key="11">
    <source>
        <dbReference type="Proteomes" id="UP000011200"/>
    </source>
</evidence>
<dbReference type="PANTHER" id="PTHR43848:SF2">
    <property type="entry name" value="PUTRESCINE TRANSPORT SYSTEM PERMEASE PROTEIN POTI"/>
    <property type="match status" value="1"/>
</dbReference>
<dbReference type="Pfam" id="PF00528">
    <property type="entry name" value="BPD_transp_1"/>
    <property type="match status" value="1"/>
</dbReference>
<protein>
    <submittedName>
        <fullName evidence="10">Polyamine ABC-transporter, inner membrane subunit</fullName>
    </submittedName>
</protein>
<comment type="similarity">
    <text evidence="2">Belongs to the binding-protein-dependent transport system permease family. CysTW subfamily.</text>
</comment>